<dbReference type="CDD" id="cd15904">
    <property type="entry name" value="TSPO_MBR"/>
    <property type="match status" value="1"/>
</dbReference>
<dbReference type="InterPro" id="IPR004307">
    <property type="entry name" value="TspO_MBR"/>
</dbReference>
<feature type="region of interest" description="Disordered" evidence="6">
    <location>
        <begin position="1"/>
        <end position="33"/>
    </location>
</feature>
<evidence type="ECO:0000313" key="8">
    <source>
        <dbReference type="EMBL" id="KAK9139363.1"/>
    </source>
</evidence>
<evidence type="ECO:0000313" key="9">
    <source>
        <dbReference type="Proteomes" id="UP001419268"/>
    </source>
</evidence>
<keyword evidence="4 7" id="KW-1133">Transmembrane helix</keyword>
<reference evidence="8 9" key="1">
    <citation type="submission" date="2024-01" db="EMBL/GenBank/DDBJ databases">
        <title>Genome assemblies of Stephania.</title>
        <authorList>
            <person name="Yang L."/>
        </authorList>
    </citation>
    <scope>NUCLEOTIDE SEQUENCE [LARGE SCALE GENOMIC DNA]</scope>
    <source>
        <strain evidence="8">JXDWG</strain>
        <tissue evidence="8">Leaf</tissue>
    </source>
</reference>
<feature type="transmembrane region" description="Helical" evidence="7">
    <location>
        <begin position="146"/>
        <end position="163"/>
    </location>
</feature>
<dbReference type="AlphaFoldDB" id="A0AAP0JSF8"/>
<accession>A0AAP0JSF8</accession>
<protein>
    <recommendedName>
        <fullName evidence="10">Translocator protein</fullName>
    </recommendedName>
</protein>
<evidence type="ECO:0008006" key="10">
    <source>
        <dbReference type="Google" id="ProtNLM"/>
    </source>
</evidence>
<organism evidence="8 9">
    <name type="scientific">Stephania cephalantha</name>
    <dbReference type="NCBI Taxonomy" id="152367"/>
    <lineage>
        <taxon>Eukaryota</taxon>
        <taxon>Viridiplantae</taxon>
        <taxon>Streptophyta</taxon>
        <taxon>Embryophyta</taxon>
        <taxon>Tracheophyta</taxon>
        <taxon>Spermatophyta</taxon>
        <taxon>Magnoliopsida</taxon>
        <taxon>Ranunculales</taxon>
        <taxon>Menispermaceae</taxon>
        <taxon>Menispermoideae</taxon>
        <taxon>Cissampelideae</taxon>
        <taxon>Stephania</taxon>
    </lineage>
</organism>
<feature type="transmembrane region" description="Helical" evidence="7">
    <location>
        <begin position="175"/>
        <end position="194"/>
    </location>
</feature>
<evidence type="ECO:0000256" key="5">
    <source>
        <dbReference type="ARBA" id="ARBA00023136"/>
    </source>
</evidence>
<dbReference type="Pfam" id="PF03073">
    <property type="entry name" value="TspO_MBR"/>
    <property type="match status" value="1"/>
</dbReference>
<dbReference type="GO" id="GO:0016020">
    <property type="term" value="C:membrane"/>
    <property type="evidence" value="ECO:0007669"/>
    <property type="project" value="UniProtKB-SubCell"/>
</dbReference>
<feature type="transmembrane region" description="Helical" evidence="7">
    <location>
        <begin position="39"/>
        <end position="57"/>
    </location>
</feature>
<dbReference type="PANTHER" id="PTHR10057">
    <property type="entry name" value="PERIPHERAL-TYPE BENZODIAZEPINE RECEPTOR"/>
    <property type="match status" value="1"/>
</dbReference>
<dbReference type="PANTHER" id="PTHR10057:SF0">
    <property type="entry name" value="TRANSLOCATOR PROTEIN"/>
    <property type="match status" value="1"/>
</dbReference>
<evidence type="ECO:0000256" key="1">
    <source>
        <dbReference type="ARBA" id="ARBA00004141"/>
    </source>
</evidence>
<comment type="caution">
    <text evidence="8">The sequence shown here is derived from an EMBL/GenBank/DDBJ whole genome shotgun (WGS) entry which is preliminary data.</text>
</comment>
<dbReference type="GO" id="GO:0033013">
    <property type="term" value="P:tetrapyrrole metabolic process"/>
    <property type="evidence" value="ECO:0007669"/>
    <property type="project" value="UniProtKB-ARBA"/>
</dbReference>
<evidence type="ECO:0000256" key="7">
    <source>
        <dbReference type="SAM" id="Phobius"/>
    </source>
</evidence>
<dbReference type="FunFam" id="1.20.1260.100:FF:000001">
    <property type="entry name" value="translocator protein 2"/>
    <property type="match status" value="1"/>
</dbReference>
<dbReference type="InterPro" id="IPR038330">
    <property type="entry name" value="TspO/MBR-related_sf"/>
</dbReference>
<evidence type="ECO:0000256" key="4">
    <source>
        <dbReference type="ARBA" id="ARBA00022989"/>
    </source>
</evidence>
<keyword evidence="5 7" id="KW-0472">Membrane</keyword>
<comment type="similarity">
    <text evidence="2">Belongs to the TspO/BZRP family.</text>
</comment>
<keyword evidence="9" id="KW-1185">Reference proteome</keyword>
<evidence type="ECO:0000256" key="3">
    <source>
        <dbReference type="ARBA" id="ARBA00022692"/>
    </source>
</evidence>
<keyword evidence="3 7" id="KW-0812">Transmembrane</keyword>
<comment type="subcellular location">
    <subcellularLocation>
        <location evidence="1">Membrane</location>
        <topology evidence="1">Multi-pass membrane protein</topology>
    </subcellularLocation>
</comment>
<dbReference type="EMBL" id="JBBNAG010000004">
    <property type="protein sequence ID" value="KAK9139363.1"/>
    <property type="molecule type" value="Genomic_DNA"/>
</dbReference>
<evidence type="ECO:0000256" key="6">
    <source>
        <dbReference type="SAM" id="MobiDB-lite"/>
    </source>
</evidence>
<sequence length="197" mass="21520">MAEMKQRFSDQPTATTTTTTDPSNKPKTRTRSAMAKRGLRSLLIAVATPTCLTLLALHSSKHAYKSNRAATMASATDHAIGVLFPPWWAAQLGWACSSVLIGLASWLVWAEGWFHKKPNLVPLYVAQFGLGLAWNAVVFRVGEVKVGLGLCVAWFGAVFGCYKSFKRLNPIAADLVKPCLVWVVVLVALNVKLLRQP</sequence>
<gene>
    <name evidence="8" type="ORF">Scep_009044</name>
</gene>
<dbReference type="Gene3D" id="1.20.1260.100">
    <property type="entry name" value="TspO/MBR protein"/>
    <property type="match status" value="1"/>
</dbReference>
<evidence type="ECO:0000256" key="2">
    <source>
        <dbReference type="ARBA" id="ARBA00007524"/>
    </source>
</evidence>
<proteinExistence type="inferred from homology"/>
<dbReference type="PIRSF" id="PIRSF005859">
    <property type="entry name" value="PBR"/>
    <property type="match status" value="1"/>
</dbReference>
<feature type="transmembrane region" description="Helical" evidence="7">
    <location>
        <begin position="87"/>
        <end position="109"/>
    </location>
</feature>
<name>A0AAP0JSF8_9MAGN</name>
<dbReference type="Proteomes" id="UP001419268">
    <property type="component" value="Unassembled WGS sequence"/>
</dbReference>